<dbReference type="EMBL" id="JBFNQN010000005">
    <property type="protein sequence ID" value="MEW9264800.1"/>
    <property type="molecule type" value="Genomic_DNA"/>
</dbReference>
<dbReference type="PRINTS" id="PR00080">
    <property type="entry name" value="SDRFAMILY"/>
</dbReference>
<dbReference type="Proteomes" id="UP001555826">
    <property type="component" value="Unassembled WGS sequence"/>
</dbReference>
<dbReference type="Pfam" id="PF13561">
    <property type="entry name" value="adh_short_C2"/>
    <property type="match status" value="1"/>
</dbReference>
<gene>
    <name evidence="3" type="ORF">AB1207_08580</name>
</gene>
<evidence type="ECO:0000313" key="3">
    <source>
        <dbReference type="EMBL" id="MEW9264800.1"/>
    </source>
</evidence>
<organism evidence="3 4">
    <name type="scientific">Kineococcus endophyticus</name>
    <dbReference type="NCBI Taxonomy" id="1181883"/>
    <lineage>
        <taxon>Bacteria</taxon>
        <taxon>Bacillati</taxon>
        <taxon>Actinomycetota</taxon>
        <taxon>Actinomycetes</taxon>
        <taxon>Kineosporiales</taxon>
        <taxon>Kineosporiaceae</taxon>
        <taxon>Kineococcus</taxon>
    </lineage>
</organism>
<dbReference type="NCBIfam" id="NF005309">
    <property type="entry name" value="PRK06841.1"/>
    <property type="match status" value="1"/>
</dbReference>
<dbReference type="GO" id="GO:0016491">
    <property type="term" value="F:oxidoreductase activity"/>
    <property type="evidence" value="ECO:0007669"/>
    <property type="project" value="UniProtKB-KW"/>
</dbReference>
<keyword evidence="4" id="KW-1185">Reference proteome</keyword>
<protein>
    <submittedName>
        <fullName evidence="3">GolD/DthD family dehydrogenase</fullName>
        <ecNumber evidence="3">1.1.1.-</ecNumber>
    </submittedName>
</protein>
<dbReference type="InterPro" id="IPR036291">
    <property type="entry name" value="NAD(P)-bd_dom_sf"/>
</dbReference>
<accession>A0ABV3P596</accession>
<dbReference type="InterPro" id="IPR002347">
    <property type="entry name" value="SDR_fam"/>
</dbReference>
<keyword evidence="2 3" id="KW-0560">Oxidoreductase</keyword>
<dbReference type="CDD" id="cd05233">
    <property type="entry name" value="SDR_c"/>
    <property type="match status" value="1"/>
</dbReference>
<dbReference type="PANTHER" id="PTHR42760:SF115">
    <property type="entry name" value="3-OXOACYL-[ACYL-CARRIER-PROTEIN] REDUCTASE FABG"/>
    <property type="match status" value="1"/>
</dbReference>
<comment type="similarity">
    <text evidence="1">Belongs to the short-chain dehydrogenases/reductases (SDR) family.</text>
</comment>
<dbReference type="PANTHER" id="PTHR42760">
    <property type="entry name" value="SHORT-CHAIN DEHYDROGENASES/REDUCTASES FAMILY MEMBER"/>
    <property type="match status" value="1"/>
</dbReference>
<dbReference type="RefSeq" id="WP_367637616.1">
    <property type="nucleotide sequence ID" value="NZ_JBFNQN010000005.1"/>
</dbReference>
<sequence>MTPEHSRSGAGDRVALVTGGASGIGAAVVAAYAAEGTRVAVLDRDERALTGAGGDLHVAADVTDPVAVEEAVATVVREAGRLDALVGCAGTATIAPALDIDLAGWARTLEVNLTGTFVVARAVARHLAAHGGGRIVTIASQAARVGLEGHVAYAASKAGLLGMTRTLALEWGPLGITVNTVSPTVVLTPLARPNWENAAGEALRAQIPVGRFAEPEEVAAAVLYLTGPGAAMVSGHDLVVDGGYTVR</sequence>
<evidence type="ECO:0000256" key="1">
    <source>
        <dbReference type="ARBA" id="ARBA00006484"/>
    </source>
</evidence>
<evidence type="ECO:0000313" key="4">
    <source>
        <dbReference type="Proteomes" id="UP001555826"/>
    </source>
</evidence>
<dbReference type="InterPro" id="IPR020904">
    <property type="entry name" value="Sc_DH/Rdtase_CS"/>
</dbReference>
<dbReference type="PRINTS" id="PR00081">
    <property type="entry name" value="GDHRDH"/>
</dbReference>
<dbReference type="PROSITE" id="PS00061">
    <property type="entry name" value="ADH_SHORT"/>
    <property type="match status" value="1"/>
</dbReference>
<name>A0ABV3P596_9ACTN</name>
<proteinExistence type="inferred from homology"/>
<dbReference type="SUPFAM" id="SSF51735">
    <property type="entry name" value="NAD(P)-binding Rossmann-fold domains"/>
    <property type="match status" value="1"/>
</dbReference>
<reference evidence="3 4" key="1">
    <citation type="submission" date="2024-07" db="EMBL/GenBank/DDBJ databases">
        <authorList>
            <person name="Thanompreechachai J."/>
            <person name="Duangmal K."/>
        </authorList>
    </citation>
    <scope>NUCLEOTIDE SEQUENCE [LARGE SCALE GENOMIC DNA]</scope>
    <source>
        <strain evidence="3 4">KCTC 19886</strain>
    </source>
</reference>
<evidence type="ECO:0000256" key="2">
    <source>
        <dbReference type="ARBA" id="ARBA00023002"/>
    </source>
</evidence>
<dbReference type="Gene3D" id="3.40.50.720">
    <property type="entry name" value="NAD(P)-binding Rossmann-like Domain"/>
    <property type="match status" value="1"/>
</dbReference>
<dbReference type="EC" id="1.1.1.-" evidence="3"/>
<comment type="caution">
    <text evidence="3">The sequence shown here is derived from an EMBL/GenBank/DDBJ whole genome shotgun (WGS) entry which is preliminary data.</text>
</comment>